<evidence type="ECO:0000256" key="8">
    <source>
        <dbReference type="ARBA" id="ARBA00022984"/>
    </source>
</evidence>
<evidence type="ECO:0000256" key="7">
    <source>
        <dbReference type="ARBA" id="ARBA00022960"/>
    </source>
</evidence>
<dbReference type="Gene3D" id="3.90.190.20">
    <property type="entry name" value="Mur ligase, C-terminal domain"/>
    <property type="match status" value="1"/>
</dbReference>
<protein>
    <recommendedName>
        <fullName evidence="11">UDP-N-acetylmuramoyl-L-alanyl-D-glutamate--2,6-diaminopimelate ligase</fullName>
        <ecNumber evidence="11">6.3.2.13</ecNumber>
    </recommendedName>
    <alternativeName>
        <fullName evidence="11">Meso-A2pm-adding enzyme</fullName>
    </alternativeName>
    <alternativeName>
        <fullName evidence="11">Meso-diaminopimelate-adding enzyme</fullName>
    </alternativeName>
    <alternativeName>
        <fullName evidence="11">UDP-MurNAc-L-Ala-D-Glu:meso-diaminopimelate ligase</fullName>
    </alternativeName>
    <alternativeName>
        <fullName evidence="11">UDP-MurNAc-tripeptide synthetase</fullName>
    </alternativeName>
    <alternativeName>
        <fullName evidence="11">UDP-N-acetylmuramyl-tripeptide synthetase</fullName>
    </alternativeName>
</protein>
<comment type="caution">
    <text evidence="16">The sequence shown here is derived from an EMBL/GenBank/DDBJ whole genome shotgun (WGS) entry which is preliminary data.</text>
</comment>
<dbReference type="PANTHER" id="PTHR23135:SF4">
    <property type="entry name" value="UDP-N-ACETYLMURAMOYL-L-ALANYL-D-GLUTAMATE--2,6-DIAMINOPIMELATE LIGASE MURE HOMOLOG, CHLOROPLASTIC"/>
    <property type="match status" value="1"/>
</dbReference>
<dbReference type="SUPFAM" id="SSF63418">
    <property type="entry name" value="MurE/MurF N-terminal domain"/>
    <property type="match status" value="1"/>
</dbReference>
<dbReference type="GO" id="GO:0051301">
    <property type="term" value="P:cell division"/>
    <property type="evidence" value="ECO:0007669"/>
    <property type="project" value="UniProtKB-KW"/>
</dbReference>
<keyword evidence="8 11" id="KW-0573">Peptidoglycan synthesis</keyword>
<evidence type="ECO:0000256" key="6">
    <source>
        <dbReference type="ARBA" id="ARBA00022840"/>
    </source>
</evidence>
<dbReference type="InterPro" id="IPR013221">
    <property type="entry name" value="Mur_ligase_cen"/>
</dbReference>
<dbReference type="InterPro" id="IPR000713">
    <property type="entry name" value="Mur_ligase_N"/>
</dbReference>
<dbReference type="InterPro" id="IPR036565">
    <property type="entry name" value="Mur-like_cat_sf"/>
</dbReference>
<proteinExistence type="inferred from homology"/>
<dbReference type="GO" id="GO:0008360">
    <property type="term" value="P:regulation of cell shape"/>
    <property type="evidence" value="ECO:0007669"/>
    <property type="project" value="UniProtKB-KW"/>
</dbReference>
<dbReference type="GO" id="GO:0000287">
    <property type="term" value="F:magnesium ion binding"/>
    <property type="evidence" value="ECO:0007669"/>
    <property type="project" value="UniProtKB-UniRule"/>
</dbReference>
<feature type="binding site" evidence="11">
    <location>
        <position position="191"/>
    </location>
    <ligand>
        <name>UDP-N-acetyl-alpha-D-muramoyl-L-alanyl-D-glutamate</name>
        <dbReference type="ChEBI" id="CHEBI:83900"/>
    </ligand>
</feature>
<dbReference type="GO" id="GO:0005737">
    <property type="term" value="C:cytoplasm"/>
    <property type="evidence" value="ECO:0007669"/>
    <property type="project" value="UniProtKB-SubCell"/>
</dbReference>
<keyword evidence="4 11" id="KW-0132">Cell division</keyword>
<dbReference type="InterPro" id="IPR036615">
    <property type="entry name" value="Mur_ligase_C_dom_sf"/>
</dbReference>
<feature type="binding site" evidence="11">
    <location>
        <position position="464"/>
    </location>
    <ligand>
        <name>meso-2,6-diaminopimelate</name>
        <dbReference type="ChEBI" id="CHEBI:57791"/>
    </ligand>
</feature>
<dbReference type="GO" id="GO:0009252">
    <property type="term" value="P:peptidoglycan biosynthetic process"/>
    <property type="evidence" value="ECO:0007669"/>
    <property type="project" value="UniProtKB-UniRule"/>
</dbReference>
<dbReference type="EC" id="6.3.2.13" evidence="11"/>
<keyword evidence="7 11" id="KW-0133">Cell shape</keyword>
<accession>A0A139SLY7</accession>
<comment type="similarity">
    <text evidence="1 11">Belongs to the MurCDEF family. MurE subfamily.</text>
</comment>
<comment type="cofactor">
    <cofactor evidence="11">
        <name>Mg(2+)</name>
        <dbReference type="ChEBI" id="CHEBI:18420"/>
    </cofactor>
</comment>
<dbReference type="GO" id="GO:0008765">
    <property type="term" value="F:UDP-N-acetylmuramoylalanyl-D-glutamate-2,6-diaminopimelate ligase activity"/>
    <property type="evidence" value="ECO:0007669"/>
    <property type="project" value="UniProtKB-UniRule"/>
</dbReference>
<dbReference type="Proteomes" id="UP000070058">
    <property type="component" value="Unassembled WGS sequence"/>
</dbReference>
<dbReference type="RefSeq" id="WP_068630384.1">
    <property type="nucleotide sequence ID" value="NZ_LSZQ01000047.1"/>
</dbReference>
<dbReference type="PANTHER" id="PTHR23135">
    <property type="entry name" value="MUR LIGASE FAMILY MEMBER"/>
    <property type="match status" value="1"/>
</dbReference>
<keyword evidence="6 11" id="KW-0067">ATP-binding</keyword>
<dbReference type="SUPFAM" id="SSF53244">
    <property type="entry name" value="MurD-like peptide ligases, peptide-binding domain"/>
    <property type="match status" value="1"/>
</dbReference>
<dbReference type="UniPathway" id="UPA00219"/>
<dbReference type="NCBIfam" id="TIGR01085">
    <property type="entry name" value="murE"/>
    <property type="match status" value="1"/>
</dbReference>
<evidence type="ECO:0000259" key="14">
    <source>
        <dbReference type="Pfam" id="PF02875"/>
    </source>
</evidence>
<dbReference type="STRING" id="1548207.AXK11_06260"/>
<evidence type="ECO:0000256" key="12">
    <source>
        <dbReference type="RuleBase" id="RU004135"/>
    </source>
</evidence>
<evidence type="ECO:0000259" key="13">
    <source>
        <dbReference type="Pfam" id="PF01225"/>
    </source>
</evidence>
<evidence type="ECO:0000256" key="10">
    <source>
        <dbReference type="ARBA" id="ARBA00023316"/>
    </source>
</evidence>
<feature type="binding site" evidence="11">
    <location>
        <position position="468"/>
    </location>
    <ligand>
        <name>meso-2,6-diaminopimelate</name>
        <dbReference type="ChEBI" id="CHEBI:57791"/>
    </ligand>
</feature>
<feature type="binding site" evidence="11">
    <location>
        <position position="185"/>
    </location>
    <ligand>
        <name>UDP-N-acetyl-alpha-D-muramoyl-L-alanyl-D-glutamate</name>
        <dbReference type="ChEBI" id="CHEBI:83900"/>
    </ligand>
</feature>
<dbReference type="Pfam" id="PF02875">
    <property type="entry name" value="Mur_ligase_C"/>
    <property type="match status" value="1"/>
</dbReference>
<keyword evidence="10 11" id="KW-0961">Cell wall biogenesis/degradation</keyword>
<feature type="modified residue" description="N6-carboxylysine" evidence="11">
    <location>
        <position position="225"/>
    </location>
</feature>
<dbReference type="GO" id="GO:0004326">
    <property type="term" value="F:tetrahydrofolylpolyglutamate synthase activity"/>
    <property type="evidence" value="ECO:0007669"/>
    <property type="project" value="InterPro"/>
</dbReference>
<dbReference type="SUPFAM" id="SSF53623">
    <property type="entry name" value="MurD-like peptide ligases, catalytic domain"/>
    <property type="match status" value="1"/>
</dbReference>
<feature type="binding site" evidence="11">
    <location>
        <position position="193"/>
    </location>
    <ligand>
        <name>UDP-N-acetyl-alpha-D-muramoyl-L-alanyl-D-glutamate</name>
        <dbReference type="ChEBI" id="CHEBI:83900"/>
    </ligand>
</feature>
<feature type="binding site" evidence="11">
    <location>
        <position position="35"/>
    </location>
    <ligand>
        <name>UDP-N-acetyl-alpha-D-muramoyl-L-alanyl-D-glutamate</name>
        <dbReference type="ChEBI" id="CHEBI:83900"/>
    </ligand>
</feature>
<keyword evidence="2 11" id="KW-0963">Cytoplasm</keyword>
<feature type="short sequence motif" description="Meso-diaminopimelate recognition motif" evidence="11">
    <location>
        <begin position="413"/>
        <end position="416"/>
    </location>
</feature>
<dbReference type="EMBL" id="LSZQ01000047">
    <property type="protein sequence ID" value="KXU35494.1"/>
    <property type="molecule type" value="Genomic_DNA"/>
</dbReference>
<feature type="binding site" evidence="11">
    <location>
        <begin position="413"/>
        <end position="416"/>
    </location>
    <ligand>
        <name>meso-2,6-diaminopimelate</name>
        <dbReference type="ChEBI" id="CHEBI:57791"/>
    </ligand>
</feature>
<gene>
    <name evidence="11" type="primary">murE</name>
    <name evidence="16" type="ORF">AXK11_06260</name>
</gene>
<evidence type="ECO:0000313" key="17">
    <source>
        <dbReference type="Proteomes" id="UP000070058"/>
    </source>
</evidence>
<evidence type="ECO:0000313" key="16">
    <source>
        <dbReference type="EMBL" id="KXU35494.1"/>
    </source>
</evidence>
<comment type="function">
    <text evidence="11">Catalyzes the addition of meso-diaminopimelic acid to the nucleotide precursor UDP-N-acetylmuramoyl-L-alanyl-D-glutamate (UMAG) in the biosynthesis of bacterial cell-wall peptidoglycan.</text>
</comment>
<keyword evidence="17" id="KW-1185">Reference proteome</keyword>
<comment type="caution">
    <text evidence="11">Lacks conserved residue(s) required for the propagation of feature annotation.</text>
</comment>
<organism evidence="16 17">
    <name type="scientific">Cephaloticoccus primus</name>
    <dbReference type="NCBI Taxonomy" id="1548207"/>
    <lineage>
        <taxon>Bacteria</taxon>
        <taxon>Pseudomonadati</taxon>
        <taxon>Verrucomicrobiota</taxon>
        <taxon>Opitutia</taxon>
        <taxon>Opitutales</taxon>
        <taxon>Opitutaceae</taxon>
        <taxon>Cephaloticoccus</taxon>
    </lineage>
</organism>
<evidence type="ECO:0000256" key="4">
    <source>
        <dbReference type="ARBA" id="ARBA00022618"/>
    </source>
</evidence>
<comment type="catalytic activity">
    <reaction evidence="11">
        <text>UDP-N-acetyl-alpha-D-muramoyl-L-alanyl-D-glutamate + meso-2,6-diaminopimelate + ATP = UDP-N-acetyl-alpha-D-muramoyl-L-alanyl-gamma-D-glutamyl-meso-2,6-diaminopimelate + ADP + phosphate + H(+)</text>
        <dbReference type="Rhea" id="RHEA:23676"/>
        <dbReference type="ChEBI" id="CHEBI:15378"/>
        <dbReference type="ChEBI" id="CHEBI:30616"/>
        <dbReference type="ChEBI" id="CHEBI:43474"/>
        <dbReference type="ChEBI" id="CHEBI:57791"/>
        <dbReference type="ChEBI" id="CHEBI:83900"/>
        <dbReference type="ChEBI" id="CHEBI:83905"/>
        <dbReference type="ChEBI" id="CHEBI:456216"/>
        <dbReference type="EC" id="6.3.2.13"/>
    </reaction>
</comment>
<dbReference type="Gene3D" id="3.40.1390.10">
    <property type="entry name" value="MurE/MurF, N-terminal domain"/>
    <property type="match status" value="1"/>
</dbReference>
<evidence type="ECO:0000256" key="5">
    <source>
        <dbReference type="ARBA" id="ARBA00022741"/>
    </source>
</evidence>
<dbReference type="PROSITE" id="PS01011">
    <property type="entry name" value="FOLYLPOLYGLU_SYNT_1"/>
    <property type="match status" value="1"/>
</dbReference>
<keyword evidence="11" id="KW-0460">Magnesium</keyword>
<dbReference type="OrthoDB" id="9800958at2"/>
<keyword evidence="5 11" id="KW-0547">Nucleotide-binding</keyword>
<dbReference type="HAMAP" id="MF_00208">
    <property type="entry name" value="MurE"/>
    <property type="match status" value="1"/>
</dbReference>
<comment type="pathway">
    <text evidence="11 12">Cell wall biogenesis; peptidoglycan biosynthesis.</text>
</comment>
<comment type="subcellular location">
    <subcellularLocation>
        <location evidence="11 12">Cytoplasm</location>
    </subcellularLocation>
</comment>
<feature type="domain" description="Mur ligase C-terminal" evidence="14">
    <location>
        <begin position="340"/>
        <end position="466"/>
    </location>
</feature>
<dbReference type="InterPro" id="IPR005761">
    <property type="entry name" value="UDP-N-AcMur-Glu-dNH2Pim_ligase"/>
</dbReference>
<sequence>MTKPVPKLSDFITPAEIQAHKGSLDCPISGLVMDSRRVVPGSVFFALPGRRSDGAQFIDEAISRGAVAIVAQKLPALVPSKLTFVQVAEPRVVLARAAQRYYQFPDRALSVIGVTGTNGKTTVTHLVKHLLGTPEQPVGLFGTIRYDLGARTVPSFRTTPESLDIYGMMAQMRGAGCKQVAMEVSSHGIDQYRVLGLGFEVAVFTNLTRDHLDYHSGLEEYFQVKARLFTGETGAAPKIAVINIDDPYGARLAAMLPEGVRLVTYGESAAAQIRAEAVELNFKDTRLRLLWPEGELELSSPLIGRYNVSNLLAAAAVAWSTGRDLRECLARLADFKGVPGRMEQIDVGQPYSVLVDYAHTDDALSNALGMLRAITPGRLMVVFGCGGQRDRAKRALMTAAVQRYADFAFATADNPRGEPLAQIFKDMESGVSDGSRITWIEDRRRAISLALDACKAGDCLLVAGKGHESYQEFADTVIPFDDRQTVRELIAIKRLKDDAV</sequence>
<evidence type="ECO:0000259" key="15">
    <source>
        <dbReference type="Pfam" id="PF08245"/>
    </source>
</evidence>
<evidence type="ECO:0000256" key="11">
    <source>
        <dbReference type="HAMAP-Rule" id="MF_00208"/>
    </source>
</evidence>
<feature type="binding site" evidence="11">
    <location>
        <position position="389"/>
    </location>
    <ligand>
        <name>meso-2,6-diaminopimelate</name>
        <dbReference type="ChEBI" id="CHEBI:57791"/>
    </ligand>
</feature>
<evidence type="ECO:0000256" key="1">
    <source>
        <dbReference type="ARBA" id="ARBA00005898"/>
    </source>
</evidence>
<dbReference type="AlphaFoldDB" id="A0A139SLY7"/>
<dbReference type="NCBIfam" id="NF001126">
    <property type="entry name" value="PRK00139.1-4"/>
    <property type="match status" value="1"/>
</dbReference>
<name>A0A139SLY7_9BACT</name>
<dbReference type="Pfam" id="PF08245">
    <property type="entry name" value="Mur_ligase_M"/>
    <property type="match status" value="1"/>
</dbReference>
<keyword evidence="9 11" id="KW-0131">Cell cycle</keyword>
<evidence type="ECO:0000256" key="9">
    <source>
        <dbReference type="ARBA" id="ARBA00023306"/>
    </source>
</evidence>
<feature type="binding site" evidence="11">
    <location>
        <begin position="158"/>
        <end position="159"/>
    </location>
    <ligand>
        <name>UDP-N-acetyl-alpha-D-muramoyl-L-alanyl-D-glutamate</name>
        <dbReference type="ChEBI" id="CHEBI:83900"/>
    </ligand>
</feature>
<dbReference type="InterPro" id="IPR004101">
    <property type="entry name" value="Mur_ligase_C"/>
</dbReference>
<reference evidence="17" key="1">
    <citation type="submission" date="2016-02" db="EMBL/GenBank/DDBJ databases">
        <authorList>
            <person name="Sanders J.G."/>
            <person name="Lin J.Y."/>
            <person name="Wertz J.T."/>
            <person name="Russell J.A."/>
            <person name="Moreau C.S."/>
            <person name="Powell S."/>
        </authorList>
    </citation>
    <scope>NUCLEOTIDE SEQUENCE [LARGE SCALE GENOMIC DNA]</scope>
    <source>
        <strain evidence="17">CAG34</strain>
    </source>
</reference>
<keyword evidence="3 11" id="KW-0436">Ligase</keyword>
<dbReference type="NCBIfam" id="NF001124">
    <property type="entry name" value="PRK00139.1-2"/>
    <property type="match status" value="1"/>
</dbReference>
<dbReference type="Gene3D" id="3.40.1190.10">
    <property type="entry name" value="Mur-like, catalytic domain"/>
    <property type="match status" value="1"/>
</dbReference>
<feature type="domain" description="Mur ligase N-terminal catalytic" evidence="13">
    <location>
        <begin position="28"/>
        <end position="102"/>
    </location>
</feature>
<dbReference type="Pfam" id="PF01225">
    <property type="entry name" value="Mur_ligase"/>
    <property type="match status" value="1"/>
</dbReference>
<feature type="binding site" evidence="11">
    <location>
        <begin position="116"/>
        <end position="122"/>
    </location>
    <ligand>
        <name>ATP</name>
        <dbReference type="ChEBI" id="CHEBI:30616"/>
    </ligand>
</feature>
<dbReference type="InterPro" id="IPR018109">
    <property type="entry name" value="Folylpolyglutamate_synth_CS"/>
</dbReference>
<dbReference type="GO" id="GO:0005524">
    <property type="term" value="F:ATP binding"/>
    <property type="evidence" value="ECO:0007669"/>
    <property type="project" value="UniProtKB-UniRule"/>
</dbReference>
<feature type="domain" description="Mur ligase central" evidence="15">
    <location>
        <begin position="114"/>
        <end position="318"/>
    </location>
</feature>
<evidence type="ECO:0000256" key="3">
    <source>
        <dbReference type="ARBA" id="ARBA00022598"/>
    </source>
</evidence>
<evidence type="ECO:0000256" key="2">
    <source>
        <dbReference type="ARBA" id="ARBA00022490"/>
    </source>
</evidence>
<comment type="PTM">
    <text evidence="11">Carboxylation is probably crucial for Mg(2+) binding and, consequently, for the gamma-phosphate positioning of ATP.</text>
</comment>
<dbReference type="GO" id="GO:0071555">
    <property type="term" value="P:cell wall organization"/>
    <property type="evidence" value="ECO:0007669"/>
    <property type="project" value="UniProtKB-KW"/>
</dbReference>
<dbReference type="InterPro" id="IPR035911">
    <property type="entry name" value="MurE/MurF_N"/>
</dbReference>